<dbReference type="InterPro" id="IPR000845">
    <property type="entry name" value="Nucleoside_phosphorylase_d"/>
</dbReference>
<proteinExistence type="predicted"/>
<accession>A0ABD5VYC1</accession>
<reference evidence="2 3" key="1">
    <citation type="journal article" date="2019" name="Int. J. Syst. Evol. Microbiol.">
        <title>The Global Catalogue of Microorganisms (GCM) 10K type strain sequencing project: providing services to taxonomists for standard genome sequencing and annotation.</title>
        <authorList>
            <consortium name="The Broad Institute Genomics Platform"/>
            <consortium name="The Broad Institute Genome Sequencing Center for Infectious Disease"/>
            <person name="Wu L."/>
            <person name="Ma J."/>
        </authorList>
    </citation>
    <scope>NUCLEOTIDE SEQUENCE [LARGE SCALE GENOMIC DNA]</scope>
    <source>
        <strain evidence="2 3">JCM 30072</strain>
    </source>
</reference>
<dbReference type="Proteomes" id="UP001596445">
    <property type="component" value="Unassembled WGS sequence"/>
</dbReference>
<dbReference type="GeneID" id="76630050"/>
<dbReference type="EMBL" id="JBHSZI010000001">
    <property type="protein sequence ID" value="MFC7058090.1"/>
    <property type="molecule type" value="Genomic_DNA"/>
</dbReference>
<name>A0ABD5VYC1_9EURY</name>
<protein>
    <submittedName>
        <fullName evidence="2">Nucleoside phosphorylase</fullName>
    </submittedName>
</protein>
<evidence type="ECO:0000259" key="1">
    <source>
        <dbReference type="Pfam" id="PF01048"/>
    </source>
</evidence>
<evidence type="ECO:0000313" key="2">
    <source>
        <dbReference type="EMBL" id="MFC7058090.1"/>
    </source>
</evidence>
<dbReference type="Pfam" id="PF01048">
    <property type="entry name" value="PNP_UDP_1"/>
    <property type="match status" value="1"/>
</dbReference>
<dbReference type="RefSeq" id="WP_267163895.1">
    <property type="nucleotide sequence ID" value="NZ_CP112972.1"/>
</dbReference>
<keyword evidence="3" id="KW-1185">Reference proteome</keyword>
<dbReference type="InterPro" id="IPR035994">
    <property type="entry name" value="Nucleoside_phosphorylase_sf"/>
</dbReference>
<organism evidence="2 3">
    <name type="scientific">Halovenus salina</name>
    <dbReference type="NCBI Taxonomy" id="1510225"/>
    <lineage>
        <taxon>Archaea</taxon>
        <taxon>Methanobacteriati</taxon>
        <taxon>Methanobacteriota</taxon>
        <taxon>Stenosarchaea group</taxon>
        <taxon>Halobacteria</taxon>
        <taxon>Halobacteriales</taxon>
        <taxon>Haloarculaceae</taxon>
        <taxon>Halovenus</taxon>
    </lineage>
</organism>
<dbReference type="PANTHER" id="PTHR43691">
    <property type="entry name" value="URIDINE PHOSPHORYLASE"/>
    <property type="match status" value="1"/>
</dbReference>
<dbReference type="PANTHER" id="PTHR43691:SF11">
    <property type="entry name" value="FI09636P-RELATED"/>
    <property type="match status" value="1"/>
</dbReference>
<dbReference type="SUPFAM" id="SSF53167">
    <property type="entry name" value="Purine and uridine phosphorylases"/>
    <property type="match status" value="1"/>
</dbReference>
<gene>
    <name evidence="2" type="ORF">ACFQQG_07785</name>
</gene>
<dbReference type="CDD" id="cd09007">
    <property type="entry name" value="NP-I_spr0068"/>
    <property type="match status" value="1"/>
</dbReference>
<feature type="domain" description="Nucleoside phosphorylase" evidence="1">
    <location>
        <begin position="40"/>
        <end position="228"/>
    </location>
</feature>
<dbReference type="Gene3D" id="3.40.50.1580">
    <property type="entry name" value="Nucleoside phosphorylase domain"/>
    <property type="match status" value="1"/>
</dbReference>
<comment type="caution">
    <text evidence="2">The sequence shown here is derived from an EMBL/GenBank/DDBJ whole genome shotgun (WGS) entry which is preliminary data.</text>
</comment>
<evidence type="ECO:0000313" key="3">
    <source>
        <dbReference type="Proteomes" id="UP001596445"/>
    </source>
</evidence>
<dbReference type="AlphaFoldDB" id="A0ABD5VYC1"/>
<sequence>MTDEHVIPNYGDKYQADALFSPTDLVKVQDEGLPDVPPTVILGFQPELTAAVRDRAEATVDVVRSQQCHRLSETVGYVPVHESGVGAPVTAMVAENVIAAGAEAVVMLGGCACLQPDISPHAAILPTETIRDEGVSHHYVPPEEAVTATASLVDRLAERLQSEGFETPRGTTWTTSAMYRETVPEIEQYREDGVVSLCMESAAFWAVCEYRGVDAATVHQIGDYLTADEWVPESDDEQGFPEMLPPVVEALAEHADSARD</sequence>